<evidence type="ECO:0000256" key="1">
    <source>
        <dbReference type="ARBA" id="ARBA00004141"/>
    </source>
</evidence>
<dbReference type="GO" id="GO:0050660">
    <property type="term" value="F:flavin adenine dinucleotide binding"/>
    <property type="evidence" value="ECO:0007669"/>
    <property type="project" value="InterPro"/>
</dbReference>
<evidence type="ECO:0000256" key="3">
    <source>
        <dbReference type="ARBA" id="ARBA00022630"/>
    </source>
</evidence>
<evidence type="ECO:0000256" key="7">
    <source>
        <dbReference type="ARBA" id="ARBA00023002"/>
    </source>
</evidence>
<evidence type="ECO:0000256" key="2">
    <source>
        <dbReference type="ARBA" id="ARBA00010139"/>
    </source>
</evidence>
<feature type="transmembrane region" description="Helical" evidence="9">
    <location>
        <begin position="726"/>
        <end position="745"/>
    </location>
</feature>
<dbReference type="AlphaFoldDB" id="A0A9Q8ZAN4"/>
<evidence type="ECO:0000256" key="4">
    <source>
        <dbReference type="ARBA" id="ARBA00022692"/>
    </source>
</evidence>
<keyword evidence="4 9" id="KW-0812">Transmembrane</keyword>
<dbReference type="SUPFAM" id="SSF103473">
    <property type="entry name" value="MFS general substrate transporter"/>
    <property type="match status" value="1"/>
</dbReference>
<keyword evidence="11" id="KW-1185">Reference proteome</keyword>
<protein>
    <submittedName>
        <fullName evidence="10">Uncharacterized protein</fullName>
    </submittedName>
</protein>
<feature type="transmembrane region" description="Helical" evidence="9">
    <location>
        <begin position="668"/>
        <end position="688"/>
    </location>
</feature>
<name>A0A9Q8ZAN4_CURCL</name>
<dbReference type="InterPro" id="IPR020946">
    <property type="entry name" value="Flavin_mOase-like"/>
</dbReference>
<dbReference type="Pfam" id="PF05978">
    <property type="entry name" value="UNC-93"/>
    <property type="match status" value="1"/>
</dbReference>
<dbReference type="VEuPathDB" id="FungiDB:yc1106_04582"/>
<dbReference type="InterPro" id="IPR036259">
    <property type="entry name" value="MFS_trans_sf"/>
</dbReference>
<feature type="transmembrane region" description="Helical" evidence="9">
    <location>
        <begin position="794"/>
        <end position="815"/>
    </location>
</feature>
<dbReference type="GO" id="GO:0004499">
    <property type="term" value="F:N,N-dimethylaniline monooxygenase activity"/>
    <property type="evidence" value="ECO:0007669"/>
    <property type="project" value="InterPro"/>
</dbReference>
<accession>A0A9Q8ZAN4</accession>
<comment type="similarity">
    <text evidence="2">Belongs to the FAD-binding monooxygenase family.</text>
</comment>
<evidence type="ECO:0000256" key="5">
    <source>
        <dbReference type="ARBA" id="ARBA00022827"/>
    </source>
</evidence>
<evidence type="ECO:0000256" key="9">
    <source>
        <dbReference type="SAM" id="Phobius"/>
    </source>
</evidence>
<keyword evidence="7" id="KW-0560">Oxidoreductase</keyword>
<feature type="transmembrane region" description="Helical" evidence="9">
    <location>
        <begin position="700"/>
        <end position="719"/>
    </location>
</feature>
<dbReference type="GO" id="GO:0050661">
    <property type="term" value="F:NADP binding"/>
    <property type="evidence" value="ECO:0007669"/>
    <property type="project" value="InterPro"/>
</dbReference>
<evidence type="ECO:0000256" key="8">
    <source>
        <dbReference type="ARBA" id="ARBA00023136"/>
    </source>
</evidence>
<feature type="transmembrane region" description="Helical" evidence="9">
    <location>
        <begin position="757"/>
        <end position="782"/>
    </location>
</feature>
<dbReference type="Proteomes" id="UP001056012">
    <property type="component" value="Chromosome 3"/>
</dbReference>
<feature type="transmembrane region" description="Helical" evidence="9">
    <location>
        <begin position="885"/>
        <end position="910"/>
    </location>
</feature>
<gene>
    <name evidence="10" type="ORF">yc1106_04582</name>
</gene>
<dbReference type="InterPro" id="IPR051209">
    <property type="entry name" value="FAD-bind_Monooxygenase_sf"/>
</dbReference>
<dbReference type="OrthoDB" id="74360at2759"/>
<comment type="subcellular location">
    <subcellularLocation>
        <location evidence="1">Membrane</location>
        <topology evidence="1">Multi-pass membrane protein</topology>
    </subcellularLocation>
</comment>
<feature type="transmembrane region" description="Helical" evidence="9">
    <location>
        <begin position="954"/>
        <end position="975"/>
    </location>
</feature>
<feature type="transmembrane region" description="Helical" evidence="9">
    <location>
        <begin position="922"/>
        <end position="942"/>
    </location>
</feature>
<feature type="transmembrane region" description="Helical" evidence="9">
    <location>
        <begin position="995"/>
        <end position="1015"/>
    </location>
</feature>
<dbReference type="Pfam" id="PF00743">
    <property type="entry name" value="FMO-like"/>
    <property type="match status" value="1"/>
</dbReference>
<reference evidence="10" key="1">
    <citation type="submission" date="2021-12" db="EMBL/GenBank/DDBJ databases">
        <title>Curvularia clavata genome.</title>
        <authorList>
            <person name="Cao Y."/>
        </authorList>
    </citation>
    <scope>NUCLEOTIDE SEQUENCE</scope>
    <source>
        <strain evidence="10">Yc1106</strain>
    </source>
</reference>
<proteinExistence type="inferred from homology"/>
<keyword evidence="5" id="KW-0274">FAD</keyword>
<dbReference type="Gene3D" id="3.50.50.60">
    <property type="entry name" value="FAD/NAD(P)-binding domain"/>
    <property type="match status" value="2"/>
</dbReference>
<dbReference type="GO" id="GO:0016020">
    <property type="term" value="C:membrane"/>
    <property type="evidence" value="ECO:0007669"/>
    <property type="project" value="UniProtKB-SubCell"/>
</dbReference>
<dbReference type="EMBL" id="CP089276">
    <property type="protein sequence ID" value="USP77308.1"/>
    <property type="molecule type" value="Genomic_DNA"/>
</dbReference>
<dbReference type="PANTHER" id="PTHR42877">
    <property type="entry name" value="L-ORNITHINE N(5)-MONOOXYGENASE-RELATED"/>
    <property type="match status" value="1"/>
</dbReference>
<evidence type="ECO:0000313" key="11">
    <source>
        <dbReference type="Proteomes" id="UP001056012"/>
    </source>
</evidence>
<dbReference type="InterPro" id="IPR036188">
    <property type="entry name" value="FAD/NAD-bd_sf"/>
</dbReference>
<dbReference type="InterPro" id="IPR010291">
    <property type="entry name" value="Ion_channel_UNC-93"/>
</dbReference>
<evidence type="ECO:0000256" key="6">
    <source>
        <dbReference type="ARBA" id="ARBA00022989"/>
    </source>
</evidence>
<organism evidence="10 11">
    <name type="scientific">Curvularia clavata</name>
    <dbReference type="NCBI Taxonomy" id="95742"/>
    <lineage>
        <taxon>Eukaryota</taxon>
        <taxon>Fungi</taxon>
        <taxon>Dikarya</taxon>
        <taxon>Ascomycota</taxon>
        <taxon>Pezizomycotina</taxon>
        <taxon>Dothideomycetes</taxon>
        <taxon>Pleosporomycetidae</taxon>
        <taxon>Pleosporales</taxon>
        <taxon>Pleosporineae</taxon>
        <taxon>Pleosporaceae</taxon>
        <taxon>Curvularia</taxon>
    </lineage>
</organism>
<sequence length="1106" mass="123473">MQRGEAPHLAPAYVPNFRLPPGCASLSSFVIEPRDYKLTTPTTPQGMAPHAVKQAIPPASTATSTERIAQLTGHLSLPKETEYANNHPDLDIPYPVSKFKIDPRRHIDHVREIKVAVIGAGISGISAGILLPAKVPGIQLTIFEKNSDVSGTWLENKYPGVRCDIPAHVYQSTFSPNTQWSEVFAQGAEIRDYWQAQARKHDVYKYVKLQHRVEQAEWDNAKSQWHLHIHDLRDDKVFNEAFDFVITAIGRFNAWKLPDYPGLEKFRGHLRHTSDWDSSYNPAGKKVAVIGNGASGIQVVPNLQLVAEHVTHFVRNPTWIAKSWAGDERTFEPQPYPEAQRKSFEDPQTYLSFRKELEEKYWRGFRAMLRGSKENAGLAEQFTDIMKKRISNKPDLLDGLIPTFSPNCRRLTPGPGYLESLTKENVSLVKTPIKQFTPTGIETVDGKIFDFDAIFCATGANTDLVPPFPIKANGEDLSKAWKPQGRWGFPYTYLGVATPGFPNLFFLAGPHATGPSGTVPQGVETSLAYFAKVFRKASTQGIKAMAPSQEATDDFVDYCDAFFPTTVLTDKCSSWNNGGLPGQRIHGLWPGSAAHFTIARREPRWEDWEYEREDKSNRFAYFGNGYTQAELDESVDLTSYLKTPEELDLRNLHELWWDLPVRWYRSTFFNITILGLCNFSAPGIWGAMNSLGAGGAQSPHLVNAGNSLTFCLMVVSCYFSSVIVKYVGIKGTLILGTIGYAPYAAALYTNNRFGTEWFIYLGSSLCGISAGIFWMAEAAIAIAYPEPWNKGKALGYWLTYRLAGQILGGAINLGLNAKRDQAGKVTYTVYLIFIALQCAGPVVGCFLNSPNKVERKDGKKVVLSIAKNPSFELKETARLFCTKRFLLILLWIGQAVFAEAVFFTYLAYMVNAVWFSVRARALGSFLSGIIAVVCGNLLGTYLDRTSIALRTRARSSFILIGVLQGAWWLWITILVTQFRNSRPTYDWTSEGFGRAFAVFIFLTVGFQLNYLFLYFIIGNLAENEEEVIRYAALLRGTESAWQAVSYGITSVKLFAEVGAVYWNFALWGVAILPAWMVVREFGKKPTAIEQVDEEGVVRTTSVATGK</sequence>
<dbReference type="Gene3D" id="1.20.1250.20">
    <property type="entry name" value="MFS general substrate transporter like domains"/>
    <property type="match status" value="1"/>
</dbReference>
<feature type="transmembrane region" description="Helical" evidence="9">
    <location>
        <begin position="1060"/>
        <end position="1078"/>
    </location>
</feature>
<feature type="transmembrane region" description="Helical" evidence="9">
    <location>
        <begin position="827"/>
        <end position="847"/>
    </location>
</feature>
<evidence type="ECO:0000313" key="10">
    <source>
        <dbReference type="EMBL" id="USP77308.1"/>
    </source>
</evidence>
<dbReference type="SUPFAM" id="SSF51905">
    <property type="entry name" value="FAD/NAD(P)-binding domain"/>
    <property type="match status" value="2"/>
</dbReference>
<dbReference type="PANTHER" id="PTHR42877:SF6">
    <property type="entry name" value="MONOOXYGENASE, PUTATIVE (AFU_ORTHOLOGUE AFUA_3G15050)-RELATED"/>
    <property type="match status" value="1"/>
</dbReference>
<keyword evidence="8 9" id="KW-0472">Membrane</keyword>
<keyword evidence="6 9" id="KW-1133">Transmembrane helix</keyword>
<keyword evidence="3" id="KW-0285">Flavoprotein</keyword>